<dbReference type="RefSeq" id="WP_007986153.1">
    <property type="nucleotide sequence ID" value="NZ_BAEM01000021.1"/>
</dbReference>
<evidence type="ECO:0000256" key="1">
    <source>
        <dbReference type="ARBA" id="ARBA00004571"/>
    </source>
</evidence>
<gene>
    <name evidence="16" type="ORF">GCHA_1266</name>
</gene>
<reference evidence="16 17" key="1">
    <citation type="journal article" date="2017" name="Antonie Van Leeuwenhoek">
        <title>Rhizobium rhizosphaerae sp. nov., a novel species isolated from rice rhizosphere.</title>
        <authorList>
            <person name="Zhao J.J."/>
            <person name="Zhang J."/>
            <person name="Zhang R.J."/>
            <person name="Zhang C.W."/>
            <person name="Yin H.Q."/>
            <person name="Zhang X.X."/>
        </authorList>
    </citation>
    <scope>NUCLEOTIDE SEQUENCE [LARGE SCALE GENOMIC DNA]</scope>
    <source>
        <strain evidence="16 17">S18K6</strain>
    </source>
</reference>
<sequence>MKLKPIIPCLILFNTSAYAQSLVDHKNGNNPVDNAPLERMVVTGTRTELAQSQSPVSIDVISGAQLQQVSHGTLASALNFIPGVVTKRNEKDGYTVQMQGFDGDHVLVLLDSQPLISPTGSSVDLDQISVLNIERIEVLRGAASVLYGSSAMGGVINVITRKQSQNSGKFRYQASSYTQNAIDSSDVAGLYQLDIKQNIMGWQGSVSAQKIDDPGFDYDENTFAQSAPSTDKSFVNLGLAKDFSDIHLALKTRYFSDEKIKLRYAIPGQAGDISYLSDVEQWQYDVNVSKSQIWKVNGRYLQHDETSGDSNGLRDAEITLAEIDSQYQWQLGSTALVSGLILHRDELYQIKQGSSPDVTGTIEVDDQSRDSVEAYTQASWLYGDHELVAGVRVQNDSDFGVHSAARLNGLFTLNNDKNDLWQLRVGAGQSYRVPTLKERFYVFDHSNLGYMVLGNDELDPETALSGNVELSYHGSVTRLFGANNTPNAYPRLSLRANLHYAKAQDFINTVTDVEASAQTGLLISRYENVDQTYMKGADLSLKLSWQKVDYQLSYSYLHATDGDDNYLADRPTHQIKSNLNWQLPFDINALAYVVYETGEHPSSTQLGIEKDDWLSVNVSVNQHINDQWQWNAGIDNLFDEHQDSDAIAQGLLDVRPLSSQRVFVGVSYQFY</sequence>
<evidence type="ECO:0000256" key="12">
    <source>
        <dbReference type="RuleBase" id="RU003357"/>
    </source>
</evidence>
<evidence type="ECO:0000256" key="9">
    <source>
        <dbReference type="ARBA" id="ARBA00023170"/>
    </source>
</evidence>
<dbReference type="InterPro" id="IPR000531">
    <property type="entry name" value="Beta-barrel_TonB"/>
</dbReference>
<dbReference type="Proteomes" id="UP000006320">
    <property type="component" value="Unassembled WGS sequence"/>
</dbReference>
<organism evidence="16 17">
    <name type="scientific">Paraglaciecola chathamensis S18K6</name>
    <dbReference type="NCBI Taxonomy" id="1127672"/>
    <lineage>
        <taxon>Bacteria</taxon>
        <taxon>Pseudomonadati</taxon>
        <taxon>Pseudomonadota</taxon>
        <taxon>Gammaproteobacteria</taxon>
        <taxon>Alteromonadales</taxon>
        <taxon>Alteromonadaceae</taxon>
        <taxon>Paraglaciecola</taxon>
    </lineage>
</organism>
<evidence type="ECO:0000256" key="8">
    <source>
        <dbReference type="ARBA" id="ARBA00023136"/>
    </source>
</evidence>
<evidence type="ECO:0000256" key="4">
    <source>
        <dbReference type="ARBA" id="ARBA00022452"/>
    </source>
</evidence>
<proteinExistence type="inferred from homology"/>
<keyword evidence="8 11" id="KW-0472">Membrane</keyword>
<evidence type="ECO:0000256" key="10">
    <source>
        <dbReference type="ARBA" id="ARBA00023237"/>
    </source>
</evidence>
<dbReference type="PANTHER" id="PTHR30069">
    <property type="entry name" value="TONB-DEPENDENT OUTER MEMBRANE RECEPTOR"/>
    <property type="match status" value="1"/>
</dbReference>
<dbReference type="PANTHER" id="PTHR30069:SF29">
    <property type="entry name" value="HEMOGLOBIN AND HEMOGLOBIN-HAPTOGLOBIN-BINDING PROTEIN 1-RELATED"/>
    <property type="match status" value="1"/>
</dbReference>
<dbReference type="SUPFAM" id="SSF56935">
    <property type="entry name" value="Porins"/>
    <property type="match status" value="1"/>
</dbReference>
<dbReference type="Pfam" id="PF00593">
    <property type="entry name" value="TonB_dep_Rec_b-barrel"/>
    <property type="match status" value="1"/>
</dbReference>
<dbReference type="InterPro" id="IPR012910">
    <property type="entry name" value="Plug_dom"/>
</dbReference>
<evidence type="ECO:0000313" key="16">
    <source>
        <dbReference type="EMBL" id="GAC09227.1"/>
    </source>
</evidence>
<keyword evidence="9" id="KW-0675">Receptor</keyword>
<evidence type="ECO:0000256" key="6">
    <source>
        <dbReference type="ARBA" id="ARBA00022729"/>
    </source>
</evidence>
<dbReference type="InterPro" id="IPR037066">
    <property type="entry name" value="Plug_dom_sf"/>
</dbReference>
<keyword evidence="4 11" id="KW-1134">Transmembrane beta strand</keyword>
<dbReference type="GO" id="GO:0009279">
    <property type="term" value="C:cell outer membrane"/>
    <property type="evidence" value="ECO:0007669"/>
    <property type="project" value="UniProtKB-SubCell"/>
</dbReference>
<keyword evidence="5 11" id="KW-0812">Transmembrane</keyword>
<name>A0AAV3UVQ0_9ALTE</name>
<comment type="caution">
    <text evidence="16">The sequence shown here is derived from an EMBL/GenBank/DDBJ whole genome shotgun (WGS) entry which is preliminary data.</text>
</comment>
<dbReference type="InterPro" id="IPR036942">
    <property type="entry name" value="Beta-barrel_TonB_sf"/>
</dbReference>
<dbReference type="PROSITE" id="PS52016">
    <property type="entry name" value="TONB_DEPENDENT_REC_3"/>
    <property type="match status" value="1"/>
</dbReference>
<keyword evidence="7 12" id="KW-0798">TonB box</keyword>
<evidence type="ECO:0000259" key="14">
    <source>
        <dbReference type="Pfam" id="PF00593"/>
    </source>
</evidence>
<accession>A0AAV3UVQ0</accession>
<evidence type="ECO:0000259" key="15">
    <source>
        <dbReference type="Pfam" id="PF07715"/>
    </source>
</evidence>
<dbReference type="AlphaFoldDB" id="A0AAV3UVQ0"/>
<evidence type="ECO:0000256" key="2">
    <source>
        <dbReference type="ARBA" id="ARBA00008143"/>
    </source>
</evidence>
<feature type="chain" id="PRO_5043977275" evidence="13">
    <location>
        <begin position="20"/>
        <end position="671"/>
    </location>
</feature>
<dbReference type="Gene3D" id="2.40.170.20">
    <property type="entry name" value="TonB-dependent receptor, beta-barrel domain"/>
    <property type="match status" value="1"/>
</dbReference>
<keyword evidence="3 11" id="KW-0813">Transport</keyword>
<dbReference type="Pfam" id="PF07715">
    <property type="entry name" value="Plug"/>
    <property type="match status" value="1"/>
</dbReference>
<dbReference type="Gene3D" id="2.170.130.10">
    <property type="entry name" value="TonB-dependent receptor, plug domain"/>
    <property type="match status" value="1"/>
</dbReference>
<evidence type="ECO:0000256" key="3">
    <source>
        <dbReference type="ARBA" id="ARBA00022448"/>
    </source>
</evidence>
<keyword evidence="10 11" id="KW-0998">Cell outer membrane</keyword>
<evidence type="ECO:0000256" key="5">
    <source>
        <dbReference type="ARBA" id="ARBA00022692"/>
    </source>
</evidence>
<dbReference type="GO" id="GO:0015344">
    <property type="term" value="F:siderophore uptake transmembrane transporter activity"/>
    <property type="evidence" value="ECO:0007669"/>
    <property type="project" value="TreeGrafter"/>
</dbReference>
<keyword evidence="6 13" id="KW-0732">Signal</keyword>
<evidence type="ECO:0000256" key="11">
    <source>
        <dbReference type="PROSITE-ProRule" id="PRU01360"/>
    </source>
</evidence>
<comment type="similarity">
    <text evidence="2">Belongs to the TonB-dependent receptor family. Hemoglobin/haptoglobin binding protein subfamily.</text>
</comment>
<protein>
    <submittedName>
        <fullName evidence="16">Iron complex outermembrane recepter protein</fullName>
    </submittedName>
</protein>
<evidence type="ECO:0000256" key="7">
    <source>
        <dbReference type="ARBA" id="ARBA00023077"/>
    </source>
</evidence>
<evidence type="ECO:0000313" key="17">
    <source>
        <dbReference type="Proteomes" id="UP000006320"/>
    </source>
</evidence>
<dbReference type="GO" id="GO:0044718">
    <property type="term" value="P:siderophore transmembrane transport"/>
    <property type="evidence" value="ECO:0007669"/>
    <property type="project" value="TreeGrafter"/>
</dbReference>
<dbReference type="InterPro" id="IPR039426">
    <property type="entry name" value="TonB-dep_rcpt-like"/>
</dbReference>
<feature type="domain" description="TonB-dependent receptor-like beta-barrel" evidence="14">
    <location>
        <begin position="180"/>
        <end position="637"/>
    </location>
</feature>
<evidence type="ECO:0000256" key="13">
    <source>
        <dbReference type="SAM" id="SignalP"/>
    </source>
</evidence>
<feature type="signal peptide" evidence="13">
    <location>
        <begin position="1"/>
        <end position="19"/>
    </location>
</feature>
<comment type="subcellular location">
    <subcellularLocation>
        <location evidence="1 11">Cell outer membrane</location>
        <topology evidence="1 11">Multi-pass membrane protein</topology>
    </subcellularLocation>
</comment>
<dbReference type="EMBL" id="BAEM01000021">
    <property type="protein sequence ID" value="GAC09227.1"/>
    <property type="molecule type" value="Genomic_DNA"/>
</dbReference>
<feature type="domain" description="TonB-dependent receptor plug" evidence="15">
    <location>
        <begin position="51"/>
        <end position="155"/>
    </location>
</feature>